<proteinExistence type="predicted"/>
<protein>
    <submittedName>
        <fullName evidence="1">Uncharacterized protein</fullName>
    </submittedName>
</protein>
<dbReference type="AlphaFoldDB" id="A0AAD6IZB1"/>
<dbReference type="Proteomes" id="UP001221413">
    <property type="component" value="Unassembled WGS sequence"/>
</dbReference>
<keyword evidence="2" id="KW-1185">Reference proteome</keyword>
<reference evidence="1" key="1">
    <citation type="submission" date="2023-01" db="EMBL/GenBank/DDBJ databases">
        <title>The chitinases involved in constricting ring structure development in the nematode-trapping fungus Drechslerella dactyloides.</title>
        <authorList>
            <person name="Wang R."/>
            <person name="Zhang L."/>
            <person name="Tang P."/>
            <person name="Li S."/>
            <person name="Liang L."/>
        </authorList>
    </citation>
    <scope>NUCLEOTIDE SEQUENCE</scope>
    <source>
        <strain evidence="1">YMF1.00031</strain>
    </source>
</reference>
<sequence>MPCKSHSRAFYHYLDNVVDPDDLSLALNKVLQCERQLAKVGRAKHPQQQAKAILFALTRSRTSFSAEGYLALVEKIAEALEVPTSSWDLNEIRVALFHLQRLD</sequence>
<evidence type="ECO:0000313" key="1">
    <source>
        <dbReference type="EMBL" id="KAJ6261528.1"/>
    </source>
</evidence>
<comment type="caution">
    <text evidence="1">The sequence shown here is derived from an EMBL/GenBank/DDBJ whole genome shotgun (WGS) entry which is preliminary data.</text>
</comment>
<evidence type="ECO:0000313" key="2">
    <source>
        <dbReference type="Proteomes" id="UP001221413"/>
    </source>
</evidence>
<name>A0AAD6IZB1_DREDA</name>
<dbReference type="EMBL" id="JAQGDS010000004">
    <property type="protein sequence ID" value="KAJ6261528.1"/>
    <property type="molecule type" value="Genomic_DNA"/>
</dbReference>
<accession>A0AAD6IZB1</accession>
<organism evidence="1 2">
    <name type="scientific">Drechslerella dactyloides</name>
    <name type="common">Nematode-trapping fungus</name>
    <name type="synonym">Arthrobotrys dactyloides</name>
    <dbReference type="NCBI Taxonomy" id="74499"/>
    <lineage>
        <taxon>Eukaryota</taxon>
        <taxon>Fungi</taxon>
        <taxon>Dikarya</taxon>
        <taxon>Ascomycota</taxon>
        <taxon>Pezizomycotina</taxon>
        <taxon>Orbiliomycetes</taxon>
        <taxon>Orbiliales</taxon>
        <taxon>Orbiliaceae</taxon>
        <taxon>Drechslerella</taxon>
    </lineage>
</organism>
<gene>
    <name evidence="1" type="ORF">Dda_4198</name>
</gene>